<evidence type="ECO:0000256" key="1">
    <source>
        <dbReference type="ARBA" id="ARBA00004141"/>
    </source>
</evidence>
<dbReference type="Pfam" id="PF09815">
    <property type="entry name" value="XK-related"/>
    <property type="match status" value="1"/>
</dbReference>
<keyword evidence="5 6" id="KW-0472">Membrane</keyword>
<organism evidence="7 8">
    <name type="scientific">Tigriopus californicus</name>
    <name type="common">Marine copepod</name>
    <dbReference type="NCBI Taxonomy" id="6832"/>
    <lineage>
        <taxon>Eukaryota</taxon>
        <taxon>Metazoa</taxon>
        <taxon>Ecdysozoa</taxon>
        <taxon>Arthropoda</taxon>
        <taxon>Crustacea</taxon>
        <taxon>Multicrustacea</taxon>
        <taxon>Hexanauplia</taxon>
        <taxon>Copepoda</taxon>
        <taxon>Harpacticoida</taxon>
        <taxon>Harpacticidae</taxon>
        <taxon>Tigriopus</taxon>
    </lineage>
</organism>
<feature type="transmembrane region" description="Helical" evidence="6">
    <location>
        <begin position="156"/>
        <end position="179"/>
    </location>
</feature>
<evidence type="ECO:0000256" key="6">
    <source>
        <dbReference type="RuleBase" id="RU910716"/>
    </source>
</evidence>
<dbReference type="OMA" id="IFCHELK"/>
<evidence type="ECO:0000256" key="3">
    <source>
        <dbReference type="ARBA" id="ARBA00022692"/>
    </source>
</evidence>
<keyword evidence="3 6" id="KW-0812">Transmembrane</keyword>
<reference evidence="7 8" key="1">
    <citation type="journal article" date="2018" name="Nat. Ecol. Evol.">
        <title>Genomic signatures of mitonuclear coevolution across populations of Tigriopus californicus.</title>
        <authorList>
            <person name="Barreto F.S."/>
            <person name="Watson E.T."/>
            <person name="Lima T.G."/>
            <person name="Willett C.S."/>
            <person name="Edmands S."/>
            <person name="Li W."/>
            <person name="Burton R.S."/>
        </authorList>
    </citation>
    <scope>NUCLEOTIDE SEQUENCE [LARGE SCALE GENOMIC DNA]</scope>
    <source>
        <strain evidence="7 8">San Diego</strain>
    </source>
</reference>
<comment type="subcellular location">
    <subcellularLocation>
        <location evidence="1 6">Membrane</location>
        <topology evidence="1 6">Multi-pass membrane protein</topology>
    </subcellularLocation>
</comment>
<keyword evidence="8" id="KW-1185">Reference proteome</keyword>
<dbReference type="GO" id="GO:0005886">
    <property type="term" value="C:plasma membrane"/>
    <property type="evidence" value="ECO:0007669"/>
    <property type="project" value="UniProtKB-ARBA"/>
</dbReference>
<sequence>LSLILHVLDQATDVFAAFLFFLEGEIVPAIFTLAFVFLPGFFIFCHELKRICAGKSNIFKALGYLILSPLWAIVIHLYSLFDHRYLESALYYKTLEGFVEASPQFALQLALLFKGTTPKSSQLVLEPLFNEKEDSTVNISALNIFGRIYQPDDQQWFGYVHMLSVVMSFISIFITAIMFNDLQPGRGPKGTIVKVCAGIPYYFSTILFRGVGVALLICFVRYWGGVVTFGLFFMNFLSALAIGDDFKRCCSYAIWSLLVPVGFNRDPSANLGYSKISLFDEQRIELSRETVTDKDIERSKGRVKFFLTAHVLSSLIILGVPLVGTLILVQLQPEIYSARCVFDLNVLNTVFLPVLGLALAFSIVLGRPYHRLECSGGESPSGNWLV</sequence>
<dbReference type="AlphaFoldDB" id="A0A553P5R8"/>
<feature type="transmembrane region" description="Helical" evidence="6">
    <location>
        <begin position="222"/>
        <end position="242"/>
    </location>
</feature>
<evidence type="ECO:0000256" key="4">
    <source>
        <dbReference type="ARBA" id="ARBA00022989"/>
    </source>
</evidence>
<evidence type="ECO:0000313" key="8">
    <source>
        <dbReference type="Proteomes" id="UP000318571"/>
    </source>
</evidence>
<dbReference type="InterPro" id="IPR018629">
    <property type="entry name" value="XK-rel"/>
</dbReference>
<evidence type="ECO:0000256" key="5">
    <source>
        <dbReference type="ARBA" id="ARBA00023136"/>
    </source>
</evidence>
<name>A0A553P5R8_TIGCA</name>
<evidence type="ECO:0000256" key="2">
    <source>
        <dbReference type="ARBA" id="ARBA00008789"/>
    </source>
</evidence>
<keyword evidence="4 6" id="KW-1133">Transmembrane helix</keyword>
<feature type="transmembrane region" description="Helical" evidence="6">
    <location>
        <begin position="58"/>
        <end position="81"/>
    </location>
</feature>
<protein>
    <recommendedName>
        <fullName evidence="6">XK-related protein</fullName>
    </recommendedName>
</protein>
<feature type="non-terminal residue" evidence="7">
    <location>
        <position position="1"/>
    </location>
</feature>
<accession>A0A553P5R8</accession>
<comment type="similarity">
    <text evidence="2 6">Belongs to the XK family.</text>
</comment>
<gene>
    <name evidence="7" type="ORF">TCAL_01894</name>
</gene>
<feature type="transmembrane region" description="Helical" evidence="6">
    <location>
        <begin position="191"/>
        <end position="216"/>
    </location>
</feature>
<feature type="transmembrane region" description="Helical" evidence="6">
    <location>
        <begin position="26"/>
        <end position="46"/>
    </location>
</feature>
<feature type="transmembrane region" description="Helical" evidence="6">
    <location>
        <begin position="349"/>
        <end position="366"/>
    </location>
</feature>
<dbReference type="EMBL" id="VCGU01000007">
    <property type="protein sequence ID" value="TRY73026.1"/>
    <property type="molecule type" value="Genomic_DNA"/>
</dbReference>
<proteinExistence type="inferred from homology"/>
<evidence type="ECO:0000313" key="7">
    <source>
        <dbReference type="EMBL" id="TRY73026.1"/>
    </source>
</evidence>
<feature type="transmembrane region" description="Helical" evidence="6">
    <location>
        <begin position="305"/>
        <end position="329"/>
    </location>
</feature>
<dbReference type="Proteomes" id="UP000318571">
    <property type="component" value="Chromosome 3"/>
</dbReference>
<comment type="caution">
    <text evidence="7">The sequence shown here is derived from an EMBL/GenBank/DDBJ whole genome shotgun (WGS) entry which is preliminary data.</text>
</comment>